<dbReference type="InterPro" id="IPR050090">
    <property type="entry name" value="Tyrosine_recombinase_XerCD"/>
</dbReference>
<evidence type="ECO:0000259" key="7">
    <source>
        <dbReference type="PROSITE" id="PS51900"/>
    </source>
</evidence>
<dbReference type="GO" id="GO:0006310">
    <property type="term" value="P:DNA recombination"/>
    <property type="evidence" value="ECO:0007669"/>
    <property type="project" value="UniProtKB-KW"/>
</dbReference>
<dbReference type="InterPro" id="IPR044068">
    <property type="entry name" value="CB"/>
</dbReference>
<proteinExistence type="inferred from homology"/>
<evidence type="ECO:0000313" key="9">
    <source>
        <dbReference type="Proteomes" id="UP000010471"/>
    </source>
</evidence>
<feature type="domain" description="Core-binding (CB)" evidence="7">
    <location>
        <begin position="20"/>
        <end position="97"/>
    </location>
</feature>
<keyword evidence="3 5" id="KW-0238">DNA-binding</keyword>
<geneLocation type="plasmid" evidence="8 9">
    <name>pMIC7113.02</name>
</geneLocation>
<dbReference type="InterPro" id="IPR004107">
    <property type="entry name" value="Integrase_SAM-like_N"/>
</dbReference>
<reference evidence="8 9" key="1">
    <citation type="submission" date="2012-06" db="EMBL/GenBank/DDBJ databases">
        <title>Finished plasmid 2 of genome of Microcoleus sp. PCC 7113.</title>
        <authorList>
            <consortium name="US DOE Joint Genome Institute"/>
            <person name="Gugger M."/>
            <person name="Coursin T."/>
            <person name="Rippka R."/>
            <person name="Tandeau De Marsac N."/>
            <person name="Huntemann M."/>
            <person name="Wei C.-L."/>
            <person name="Han J."/>
            <person name="Detter J.C."/>
            <person name="Han C."/>
            <person name="Tapia R."/>
            <person name="Chen A."/>
            <person name="Kyrpides N."/>
            <person name="Mavromatis K."/>
            <person name="Markowitz V."/>
            <person name="Szeto E."/>
            <person name="Ivanova N."/>
            <person name="Pagani I."/>
            <person name="Pati A."/>
            <person name="Goodwin L."/>
            <person name="Nordberg H.P."/>
            <person name="Cantor M.N."/>
            <person name="Hua S.X."/>
            <person name="Woyke T."/>
            <person name="Kerfeld C.A."/>
        </authorList>
    </citation>
    <scope>NUCLEOTIDE SEQUENCE [LARGE SCALE GENOMIC DNA]</scope>
    <source>
        <strain evidence="8 9">PCC 7113</strain>
        <plasmid evidence="8 9">pMIC7113.02</plasmid>
    </source>
</reference>
<dbReference type="InterPro" id="IPR011010">
    <property type="entry name" value="DNA_brk_join_enz"/>
</dbReference>
<accession>K9WQP4</accession>
<evidence type="ECO:0000256" key="3">
    <source>
        <dbReference type="ARBA" id="ARBA00023125"/>
    </source>
</evidence>
<dbReference type="PROSITE" id="PS51898">
    <property type="entry name" value="TYR_RECOMBINASE"/>
    <property type="match status" value="1"/>
</dbReference>
<dbReference type="GO" id="GO:0015074">
    <property type="term" value="P:DNA integration"/>
    <property type="evidence" value="ECO:0007669"/>
    <property type="project" value="UniProtKB-KW"/>
</dbReference>
<feature type="domain" description="Tyr recombinase" evidence="6">
    <location>
        <begin position="118"/>
        <end position="293"/>
    </location>
</feature>
<evidence type="ECO:0000256" key="5">
    <source>
        <dbReference type="PROSITE-ProRule" id="PRU01248"/>
    </source>
</evidence>
<keyword evidence="9" id="KW-1185">Reference proteome</keyword>
<evidence type="ECO:0000259" key="6">
    <source>
        <dbReference type="PROSITE" id="PS51898"/>
    </source>
</evidence>
<dbReference type="PATRIC" id="fig|1173027.3.peg.7194"/>
<dbReference type="Pfam" id="PF02899">
    <property type="entry name" value="Phage_int_SAM_1"/>
    <property type="match status" value="1"/>
</dbReference>
<evidence type="ECO:0000313" key="8">
    <source>
        <dbReference type="EMBL" id="AFZ22084.1"/>
    </source>
</evidence>
<comment type="similarity">
    <text evidence="1">Belongs to the 'phage' integrase family.</text>
</comment>
<dbReference type="EMBL" id="CP003632">
    <property type="protein sequence ID" value="AFZ22084.1"/>
    <property type="molecule type" value="Genomic_DNA"/>
</dbReference>
<dbReference type="InterPro" id="IPR002104">
    <property type="entry name" value="Integrase_catalytic"/>
</dbReference>
<evidence type="ECO:0000256" key="1">
    <source>
        <dbReference type="ARBA" id="ARBA00008857"/>
    </source>
</evidence>
<dbReference type="PROSITE" id="PS51900">
    <property type="entry name" value="CB"/>
    <property type="match status" value="1"/>
</dbReference>
<dbReference type="InterPro" id="IPR010998">
    <property type="entry name" value="Integrase_recombinase_N"/>
</dbReference>
<dbReference type="PANTHER" id="PTHR30349:SF64">
    <property type="entry name" value="PROPHAGE INTEGRASE INTD-RELATED"/>
    <property type="match status" value="1"/>
</dbReference>
<dbReference type="PANTHER" id="PTHR30349">
    <property type="entry name" value="PHAGE INTEGRASE-RELATED"/>
    <property type="match status" value="1"/>
</dbReference>
<protein>
    <submittedName>
        <fullName evidence="8">Site-specific recombinase XerD</fullName>
    </submittedName>
</protein>
<dbReference type="Gene3D" id="1.10.150.130">
    <property type="match status" value="1"/>
</dbReference>
<dbReference type="InterPro" id="IPR013762">
    <property type="entry name" value="Integrase-like_cat_sf"/>
</dbReference>
<dbReference type="GO" id="GO:0003677">
    <property type="term" value="F:DNA binding"/>
    <property type="evidence" value="ECO:0007669"/>
    <property type="project" value="UniProtKB-UniRule"/>
</dbReference>
<evidence type="ECO:0000256" key="4">
    <source>
        <dbReference type="ARBA" id="ARBA00023172"/>
    </source>
</evidence>
<evidence type="ECO:0000256" key="2">
    <source>
        <dbReference type="ARBA" id="ARBA00022908"/>
    </source>
</evidence>
<keyword evidence="8" id="KW-0614">Plasmid</keyword>
<dbReference type="RefSeq" id="WP_015211479.1">
    <property type="nucleotide sequence ID" value="NC_019760.1"/>
</dbReference>
<dbReference type="Pfam" id="PF00589">
    <property type="entry name" value="Phage_integrase"/>
    <property type="match status" value="1"/>
</dbReference>
<organism evidence="8 9">
    <name type="scientific">Allocoleopsis franciscana PCC 7113</name>
    <dbReference type="NCBI Taxonomy" id="1173027"/>
    <lineage>
        <taxon>Bacteria</taxon>
        <taxon>Bacillati</taxon>
        <taxon>Cyanobacteriota</taxon>
        <taxon>Cyanophyceae</taxon>
        <taxon>Coleofasciculales</taxon>
        <taxon>Coleofasciculaceae</taxon>
        <taxon>Allocoleopsis</taxon>
        <taxon>Allocoleopsis franciscana</taxon>
    </lineage>
</organism>
<dbReference type="Gene3D" id="1.10.443.10">
    <property type="entry name" value="Intergrase catalytic core"/>
    <property type="match status" value="1"/>
</dbReference>
<dbReference type="AlphaFoldDB" id="K9WQP4"/>
<dbReference type="SUPFAM" id="SSF56349">
    <property type="entry name" value="DNA breaking-rejoining enzymes"/>
    <property type="match status" value="1"/>
</dbReference>
<keyword evidence="4" id="KW-0233">DNA recombination</keyword>
<gene>
    <name evidence="8" type="ORF">Mic7113_6506</name>
</gene>
<sequence>MLSRISQIVPTTRLQVADCNSDKELIDLWLHDKTPNTLDAYRRDAEEFRWFIEDKPLSKVVLNDLMFYSDALKQQGRAPATVNRKLSAVKSLLSYGVMIGYLSINAGAPLKLPKLDNSLAERILSESQVLRLIGAASPGRDRILLRFLYESGCRVSELVGLIWKNLQPRDDAGQVRILGKGNKTRVVLLTPQLWADLMKLRASDSLDTPVFKSQRSGRKLVRSEVNELVTRVAKKAEIPGNVSPQWLRHAHASHSLERGAPIHLVQATLGHRNLQTTGRYLHARPSDSSSRYLPR</sequence>
<dbReference type="Proteomes" id="UP000010471">
    <property type="component" value="Plasmid pMIC7113.02"/>
</dbReference>
<dbReference type="HOGENOM" id="CLU_027562_9_5_3"/>
<keyword evidence="2" id="KW-0229">DNA integration</keyword>
<dbReference type="OrthoDB" id="550438at2"/>
<name>K9WQP4_9CYAN</name>
<dbReference type="KEGG" id="mic:Mic7113_6506"/>